<dbReference type="RefSeq" id="WP_115592141.1">
    <property type="nucleotide sequence ID" value="NZ_QRHA01000002.1"/>
</dbReference>
<organism evidence="2 3">
    <name type="scientific">Alteromonas aestuariivivens</name>
    <dbReference type="NCBI Taxonomy" id="1938339"/>
    <lineage>
        <taxon>Bacteria</taxon>
        <taxon>Pseudomonadati</taxon>
        <taxon>Pseudomonadota</taxon>
        <taxon>Gammaproteobacteria</taxon>
        <taxon>Alteromonadales</taxon>
        <taxon>Alteromonadaceae</taxon>
        <taxon>Alteromonas/Salinimonas group</taxon>
        <taxon>Alteromonas</taxon>
    </lineage>
</organism>
<dbReference type="OrthoDB" id="9806825at2"/>
<keyword evidence="3" id="KW-1185">Reference proteome</keyword>
<evidence type="ECO:0000313" key="3">
    <source>
        <dbReference type="Proteomes" id="UP000256561"/>
    </source>
</evidence>
<dbReference type="InterPro" id="IPR011990">
    <property type="entry name" value="TPR-like_helical_dom_sf"/>
</dbReference>
<gene>
    <name evidence="2" type="ORF">DXV75_04295</name>
</gene>
<feature type="repeat" description="TPR" evidence="1">
    <location>
        <begin position="178"/>
        <end position="211"/>
    </location>
</feature>
<dbReference type="Pfam" id="PF13432">
    <property type="entry name" value="TPR_16"/>
    <property type="match status" value="2"/>
</dbReference>
<dbReference type="EMBL" id="QRHA01000002">
    <property type="protein sequence ID" value="RDV28183.1"/>
    <property type="molecule type" value="Genomic_DNA"/>
</dbReference>
<evidence type="ECO:0000313" key="2">
    <source>
        <dbReference type="EMBL" id="RDV28183.1"/>
    </source>
</evidence>
<dbReference type="Proteomes" id="UP000256561">
    <property type="component" value="Unassembled WGS sequence"/>
</dbReference>
<name>A0A3D8MDC2_9ALTE</name>
<dbReference type="Pfam" id="PF13174">
    <property type="entry name" value="TPR_6"/>
    <property type="match status" value="1"/>
</dbReference>
<dbReference type="SUPFAM" id="SSF48452">
    <property type="entry name" value="TPR-like"/>
    <property type="match status" value="2"/>
</dbReference>
<keyword evidence="1" id="KW-0802">TPR repeat</keyword>
<dbReference type="PROSITE" id="PS50005">
    <property type="entry name" value="TPR"/>
    <property type="match status" value="1"/>
</dbReference>
<accession>A0A3D8MDC2</accession>
<dbReference type="AlphaFoldDB" id="A0A3D8MDC2"/>
<sequence length="970" mass="108889">MSLNCTIRSRTVGYKSALAVAISLVLGGCQSNSSIHDETAVQRNVPLVEALEIQPLEVTPTELPAQDLLVLRDGYSRLAAELQDPQLLQQLRLRLADVEMLLAEEQQMSGTDAEAIAVGWQRAIDAYQALLEEYPDEQSRTEILYQLSRAQDLQGQRQLSARTLASLLELAPESPYASEAWFRRGEAFYSDGDYASASEAYRQVLERDSASPFYAMSAYMLGWAQFKLERYAGALKAFDVLLGVSFSAWAAADALPNVQDLSAGEGKLVGDSLRVMALLFSYQGNGAAILDFYADEAPSHAYLVYQELAQQHLNNDRYQDAAETYLAFAEHNLGHPLAVEFYVKHVDAYLLGKFPTLALEAKQNFVAAFGAEQGRWAEASQARNKQAGPYLHDYLIELAKSYHSLAQSYAASQGKSQQGNTPLSEPQTRAYAIAARYYREFIDLFPQAAEYVDMQFYLAESLFEAKQYAQAIDAYETFAYQHTAHPKAADAAYSALLAYRQGQPSTGPDIQNWQLGKQRSQRRFVDTFENDPRVVSVAQTLMQNSFDTRNYADALSWSEWLIARKQSGQSGVDAKVTSAAQMVQAYSLYGLQDYPRAALALHNLAASLSKQDSRYSEVMEAYSVSLYRQAETAVAQQQLAQAVVLLKRIIQQAPATGTRLNAQFDAATHLIALKRYDEAQALLQDFARRFSASPLAEQIPTRLLYLYEQTGQWVAAADYLMKTWQSQGDSEAGREALWTAAGYYQQAGAADKALSAYRNYAHRYPKPFDEAIEARFILSEYYLQSRDDQKRRFWLNKLMQAHDDAGSNATVRSQTLAAMAASVFAQDARARYHSIKLTAPLKASLASKREALDTAIKRLERVMDYGVREYTTEAHHHLAELYLTLARDLMDSERPAGLNEMEQMQYDILLEEQAYPFEERAIGLFEANAERSWQGVYDRWVDASFKVLAKLLPANYAKEEQQEKLGHEDF</sequence>
<dbReference type="InterPro" id="IPR019734">
    <property type="entry name" value="TPR_rpt"/>
</dbReference>
<comment type="caution">
    <text evidence="2">The sequence shown here is derived from an EMBL/GenBank/DDBJ whole genome shotgun (WGS) entry which is preliminary data.</text>
</comment>
<dbReference type="SMART" id="SM00028">
    <property type="entry name" value="TPR"/>
    <property type="match status" value="5"/>
</dbReference>
<reference evidence="3" key="1">
    <citation type="submission" date="2018-08" db="EMBL/GenBank/DDBJ databases">
        <authorList>
            <person name="Zhang J."/>
            <person name="Du Z.-J."/>
        </authorList>
    </citation>
    <scope>NUCLEOTIDE SEQUENCE [LARGE SCALE GENOMIC DNA]</scope>
    <source>
        <strain evidence="3">KCTC 52655</strain>
    </source>
</reference>
<evidence type="ECO:0000256" key="1">
    <source>
        <dbReference type="PROSITE-ProRule" id="PRU00339"/>
    </source>
</evidence>
<dbReference type="Gene3D" id="1.25.40.10">
    <property type="entry name" value="Tetratricopeptide repeat domain"/>
    <property type="match status" value="5"/>
</dbReference>
<proteinExistence type="predicted"/>
<protein>
    <submittedName>
        <fullName evidence="2">Tetratricopeptide repeat protein</fullName>
    </submittedName>
</protein>